<evidence type="ECO:0000313" key="2">
    <source>
        <dbReference type="EMBL" id="GFJ91960.1"/>
    </source>
</evidence>
<keyword evidence="3" id="KW-1185">Reference proteome</keyword>
<proteinExistence type="predicted"/>
<dbReference type="AlphaFoldDB" id="A0A6V8L8P7"/>
<reference evidence="2 3" key="1">
    <citation type="submission" date="2020-03" db="EMBL/GenBank/DDBJ databases">
        <title>Whole genome shotgun sequence of Phytohabitans rumicis NBRC 108638.</title>
        <authorList>
            <person name="Komaki H."/>
            <person name="Tamura T."/>
        </authorList>
    </citation>
    <scope>NUCLEOTIDE SEQUENCE [LARGE SCALE GENOMIC DNA]</scope>
    <source>
        <strain evidence="2 3">NBRC 108638</strain>
    </source>
</reference>
<comment type="caution">
    <text evidence="2">The sequence shown here is derived from an EMBL/GenBank/DDBJ whole genome shotgun (WGS) entry which is preliminary data.</text>
</comment>
<feature type="region of interest" description="Disordered" evidence="1">
    <location>
        <begin position="1"/>
        <end position="43"/>
    </location>
</feature>
<reference evidence="2 3" key="2">
    <citation type="submission" date="2020-03" db="EMBL/GenBank/DDBJ databases">
        <authorList>
            <person name="Ichikawa N."/>
            <person name="Kimura A."/>
            <person name="Kitahashi Y."/>
            <person name="Uohara A."/>
        </authorList>
    </citation>
    <scope>NUCLEOTIDE SEQUENCE [LARGE SCALE GENOMIC DNA]</scope>
    <source>
        <strain evidence="2 3">NBRC 108638</strain>
    </source>
</reference>
<accession>A0A6V8L8P7</accession>
<evidence type="ECO:0000256" key="1">
    <source>
        <dbReference type="SAM" id="MobiDB-lite"/>
    </source>
</evidence>
<sequence>MEEGVTAVTAEVLDPEPPVARPAAGEDRETERGLRGLVGSGSSQVGISAAMRARDAARPTDADLAEAEERLVIVRRNWVPRDEPPKR</sequence>
<dbReference type="Proteomes" id="UP000482960">
    <property type="component" value="Unassembled WGS sequence"/>
</dbReference>
<protein>
    <submittedName>
        <fullName evidence="2">Uncharacterized protein</fullName>
    </submittedName>
</protein>
<feature type="compositionally biased region" description="Basic and acidic residues" evidence="1">
    <location>
        <begin position="24"/>
        <end position="34"/>
    </location>
</feature>
<dbReference type="EMBL" id="BLPG01000001">
    <property type="protein sequence ID" value="GFJ91960.1"/>
    <property type="molecule type" value="Genomic_DNA"/>
</dbReference>
<name>A0A6V8L8P7_9ACTN</name>
<gene>
    <name evidence="2" type="ORF">Prum_056020</name>
</gene>
<organism evidence="2 3">
    <name type="scientific">Phytohabitans rumicis</name>
    <dbReference type="NCBI Taxonomy" id="1076125"/>
    <lineage>
        <taxon>Bacteria</taxon>
        <taxon>Bacillati</taxon>
        <taxon>Actinomycetota</taxon>
        <taxon>Actinomycetes</taxon>
        <taxon>Micromonosporales</taxon>
        <taxon>Micromonosporaceae</taxon>
    </lineage>
</organism>
<evidence type="ECO:0000313" key="3">
    <source>
        <dbReference type="Proteomes" id="UP000482960"/>
    </source>
</evidence>